<protein>
    <submittedName>
        <fullName evidence="2">Uncharacterized protein</fullName>
    </submittedName>
</protein>
<reference evidence="2" key="2">
    <citation type="submission" date="2020-07" db="EMBL/GenBank/DDBJ databases">
        <authorList>
            <person name="Vera ALvarez R."/>
            <person name="Arias-Moreno D.M."/>
            <person name="Jimenez-Jacinto V."/>
            <person name="Jimenez-Bremont J.F."/>
            <person name="Swaminathan K."/>
            <person name="Moose S.P."/>
            <person name="Guerrero-Gonzalez M.L."/>
            <person name="Marino-Ramirez L."/>
            <person name="Landsman D."/>
            <person name="Rodriguez-Kessler M."/>
            <person name="Delgado-Sanchez P."/>
        </authorList>
    </citation>
    <scope>NUCLEOTIDE SEQUENCE</scope>
    <source>
        <tissue evidence="2">Cladode</tissue>
    </source>
</reference>
<name>A0A7C8YVI2_OPUST</name>
<evidence type="ECO:0000256" key="1">
    <source>
        <dbReference type="SAM" id="Phobius"/>
    </source>
</evidence>
<keyword evidence="1" id="KW-0472">Membrane</keyword>
<evidence type="ECO:0000313" key="2">
    <source>
        <dbReference type="EMBL" id="MBA4626910.1"/>
    </source>
</evidence>
<keyword evidence="1" id="KW-0812">Transmembrane</keyword>
<feature type="transmembrane region" description="Helical" evidence="1">
    <location>
        <begin position="122"/>
        <end position="145"/>
    </location>
</feature>
<organism evidence="2">
    <name type="scientific">Opuntia streptacantha</name>
    <name type="common">Prickly pear cactus</name>
    <name type="synonym">Opuntia cardona</name>
    <dbReference type="NCBI Taxonomy" id="393608"/>
    <lineage>
        <taxon>Eukaryota</taxon>
        <taxon>Viridiplantae</taxon>
        <taxon>Streptophyta</taxon>
        <taxon>Embryophyta</taxon>
        <taxon>Tracheophyta</taxon>
        <taxon>Spermatophyta</taxon>
        <taxon>Magnoliopsida</taxon>
        <taxon>eudicotyledons</taxon>
        <taxon>Gunneridae</taxon>
        <taxon>Pentapetalae</taxon>
        <taxon>Caryophyllales</taxon>
        <taxon>Cactineae</taxon>
        <taxon>Cactaceae</taxon>
        <taxon>Opuntioideae</taxon>
        <taxon>Opuntia</taxon>
    </lineage>
</organism>
<dbReference type="EMBL" id="GISG01059371">
    <property type="protein sequence ID" value="MBA4626910.1"/>
    <property type="molecule type" value="Transcribed_RNA"/>
</dbReference>
<feature type="transmembrane region" description="Helical" evidence="1">
    <location>
        <begin position="80"/>
        <end position="110"/>
    </location>
</feature>
<sequence length="155" mass="18767">MYYFCFQLSDFYCINFTESCTCLFDKLLHALLGFDLSSNFQLDMEWPMLHEPIPELILEGYSLDVLLYLTWYNHSFLSSLFLLCSLYTFIILFSFYFLLSLGVISFFFHFASSFTFRILSHYFCVSFFFHFTSSFSFRILFRYFYVFFHPNEDIV</sequence>
<dbReference type="AlphaFoldDB" id="A0A7C8YVI2"/>
<proteinExistence type="predicted"/>
<reference evidence="2" key="1">
    <citation type="journal article" date="2013" name="J. Plant Res.">
        <title>Effect of fungi and light on seed germination of three Opuntia species from semiarid lands of central Mexico.</title>
        <authorList>
            <person name="Delgado-Sanchez P."/>
            <person name="Jimenez-Bremont J.F."/>
            <person name="Guerrero-Gonzalez Mde L."/>
            <person name="Flores J."/>
        </authorList>
    </citation>
    <scope>NUCLEOTIDE SEQUENCE</scope>
    <source>
        <tissue evidence="2">Cladode</tissue>
    </source>
</reference>
<keyword evidence="1" id="KW-1133">Transmembrane helix</keyword>
<accession>A0A7C8YVI2</accession>